<dbReference type="InterPro" id="IPR011990">
    <property type="entry name" value="TPR-like_helical_dom_sf"/>
</dbReference>
<feature type="repeat" description="PPR" evidence="2">
    <location>
        <begin position="337"/>
        <end position="371"/>
    </location>
</feature>
<feature type="repeat" description="PPR" evidence="2">
    <location>
        <begin position="302"/>
        <end position="336"/>
    </location>
</feature>
<dbReference type="OMA" id="AYEFISM"/>
<evidence type="ECO:0008006" key="6">
    <source>
        <dbReference type="Google" id="ProtNLM"/>
    </source>
</evidence>
<evidence type="ECO:0000313" key="4">
    <source>
        <dbReference type="EMBL" id="ONK79598.1"/>
    </source>
</evidence>
<accession>A0A5P1FMZ2</accession>
<dbReference type="Pfam" id="PF13041">
    <property type="entry name" value="PPR_2"/>
    <property type="match status" value="1"/>
</dbReference>
<evidence type="ECO:0000256" key="1">
    <source>
        <dbReference type="ARBA" id="ARBA00022737"/>
    </source>
</evidence>
<dbReference type="PANTHER" id="PTHR47926">
    <property type="entry name" value="PENTATRICOPEPTIDE REPEAT-CONTAINING PROTEIN"/>
    <property type="match status" value="1"/>
</dbReference>
<proteinExistence type="predicted"/>
<dbReference type="InterPro" id="IPR002885">
    <property type="entry name" value="PPR_rpt"/>
</dbReference>
<dbReference type="Pfam" id="PF01535">
    <property type="entry name" value="PPR"/>
    <property type="match status" value="2"/>
</dbReference>
<dbReference type="Gene3D" id="1.25.40.10">
    <property type="entry name" value="Tetratricopeptide repeat domain"/>
    <property type="match status" value="4"/>
</dbReference>
<feature type="region of interest" description="Disordered" evidence="3">
    <location>
        <begin position="1"/>
        <end position="23"/>
    </location>
</feature>
<dbReference type="GO" id="GO:0003723">
    <property type="term" value="F:RNA binding"/>
    <property type="evidence" value="ECO:0007669"/>
    <property type="project" value="InterPro"/>
</dbReference>
<keyword evidence="5" id="KW-1185">Reference proteome</keyword>
<feature type="compositionally biased region" description="Low complexity" evidence="3">
    <location>
        <begin position="9"/>
        <end position="23"/>
    </location>
</feature>
<keyword evidence="1" id="KW-0677">Repeat</keyword>
<dbReference type="NCBIfam" id="TIGR00756">
    <property type="entry name" value="PPR"/>
    <property type="match status" value="3"/>
</dbReference>
<dbReference type="FunFam" id="1.25.40.10:FF:000344">
    <property type="entry name" value="Pentatricopeptide repeat-containing protein"/>
    <property type="match status" value="1"/>
</dbReference>
<dbReference type="PANTHER" id="PTHR47926:SF411">
    <property type="entry name" value="PENTATRICOPEPTIDE REPEAT-CONTAINING PROTEIN"/>
    <property type="match status" value="1"/>
</dbReference>
<dbReference type="FunFam" id="1.25.40.10:FF:000184">
    <property type="entry name" value="Pentatricopeptide repeat-containing protein, chloroplastic"/>
    <property type="match status" value="1"/>
</dbReference>
<evidence type="ECO:0000256" key="2">
    <source>
        <dbReference type="PROSITE-ProRule" id="PRU00708"/>
    </source>
</evidence>
<evidence type="ECO:0000256" key="3">
    <source>
        <dbReference type="SAM" id="MobiDB-lite"/>
    </source>
</evidence>
<reference evidence="5" key="1">
    <citation type="journal article" date="2017" name="Nat. Commun.">
        <title>The asparagus genome sheds light on the origin and evolution of a young Y chromosome.</title>
        <authorList>
            <person name="Harkess A."/>
            <person name="Zhou J."/>
            <person name="Xu C."/>
            <person name="Bowers J.E."/>
            <person name="Van der Hulst R."/>
            <person name="Ayyampalayam S."/>
            <person name="Mercati F."/>
            <person name="Riccardi P."/>
            <person name="McKain M.R."/>
            <person name="Kakrana A."/>
            <person name="Tang H."/>
            <person name="Ray J."/>
            <person name="Groenendijk J."/>
            <person name="Arikit S."/>
            <person name="Mathioni S.M."/>
            <person name="Nakano M."/>
            <person name="Shan H."/>
            <person name="Telgmann-Rauber A."/>
            <person name="Kanno A."/>
            <person name="Yue Z."/>
            <person name="Chen H."/>
            <person name="Li W."/>
            <person name="Chen Y."/>
            <person name="Xu X."/>
            <person name="Zhang Y."/>
            <person name="Luo S."/>
            <person name="Chen H."/>
            <person name="Gao J."/>
            <person name="Mao Z."/>
            <person name="Pires J.C."/>
            <person name="Luo M."/>
            <person name="Kudrna D."/>
            <person name="Wing R.A."/>
            <person name="Meyers B.C."/>
            <person name="Yi K."/>
            <person name="Kong H."/>
            <person name="Lavrijsen P."/>
            <person name="Sunseri F."/>
            <person name="Falavigna A."/>
            <person name="Ye Y."/>
            <person name="Leebens-Mack J.H."/>
            <person name="Chen G."/>
        </authorList>
    </citation>
    <scope>NUCLEOTIDE SEQUENCE [LARGE SCALE GENOMIC DNA]</scope>
    <source>
        <strain evidence="5">cv. DH0086</strain>
    </source>
</reference>
<sequence length="523" mass="58095">MIRKPWNLSSSISSSPHFSSQAQSPSWVSTNQIFRKHPRLQLLHKRSPHRCFKPIFSYSLVSGLFQNPFVSSQILQSSTLFLPPDPSFSSLIFTQMKNPNAFSFNTMIKSNPSSALKLYVEMLERRIFPDKHTFPFLIKSLNSVTPNLNIGKLVHAHVFIFGFGADPFVQTSLLSMYFACQAFDDALRLFNEIPKRDVTTWTAVISGLVAQNCHLKALDVFKNMRVQAGDSSVRPNVATMVSVLSACAGLGSLDIAESLHAYIEKVGLHHDLFIRNSLIDSYPKCGSITSAWQVFHCTVNKDLHSWTAMITGLASHGLGNDALDLFSRMQKRLIVPDSTTFIAVLTACSHSGLVDEGIQIFESMEAFNLKPEIKHYGCMVDLFSRAGLLARAYGLVSDMPMEPNLVILGALLSACRVHGDLDLAKLVMEKIESSCSYHGGARVLLSNMFADKNQWNDVVSVRESTRKDESKPQGKSWIEVMGVVHEFGVEGSSYHALAREMHLVLDELGKLMEGSIVDVAMPF</sequence>
<dbReference type="GO" id="GO:0009451">
    <property type="term" value="P:RNA modification"/>
    <property type="evidence" value="ECO:0007669"/>
    <property type="project" value="InterPro"/>
</dbReference>
<dbReference type="OrthoDB" id="185373at2759"/>
<dbReference type="Proteomes" id="UP000243459">
    <property type="component" value="Chromosome 1"/>
</dbReference>
<dbReference type="InterPro" id="IPR046960">
    <property type="entry name" value="PPR_At4g14850-like_plant"/>
</dbReference>
<gene>
    <name evidence="4" type="ORF">A4U43_C01F8000</name>
</gene>
<protein>
    <recommendedName>
        <fullName evidence="6">Pentatricopeptide repeat-containing protein</fullName>
    </recommendedName>
</protein>
<dbReference type="AlphaFoldDB" id="A0A5P1FMZ2"/>
<evidence type="ECO:0000313" key="5">
    <source>
        <dbReference type="Proteomes" id="UP000243459"/>
    </source>
</evidence>
<dbReference type="EMBL" id="CM007381">
    <property type="protein sequence ID" value="ONK79598.1"/>
    <property type="molecule type" value="Genomic_DNA"/>
</dbReference>
<organism evidence="4 5">
    <name type="scientific">Asparagus officinalis</name>
    <name type="common">Garden asparagus</name>
    <dbReference type="NCBI Taxonomy" id="4686"/>
    <lineage>
        <taxon>Eukaryota</taxon>
        <taxon>Viridiplantae</taxon>
        <taxon>Streptophyta</taxon>
        <taxon>Embryophyta</taxon>
        <taxon>Tracheophyta</taxon>
        <taxon>Spermatophyta</taxon>
        <taxon>Magnoliopsida</taxon>
        <taxon>Liliopsida</taxon>
        <taxon>Asparagales</taxon>
        <taxon>Asparagaceae</taxon>
        <taxon>Asparagoideae</taxon>
        <taxon>Asparagus</taxon>
    </lineage>
</organism>
<name>A0A5P1FMZ2_ASPOF</name>
<dbReference type="Gramene" id="ONK79598">
    <property type="protein sequence ID" value="ONK79598"/>
    <property type="gene ID" value="A4U43_C01F8000"/>
</dbReference>
<dbReference type="PROSITE" id="PS51375">
    <property type="entry name" value="PPR"/>
    <property type="match status" value="2"/>
</dbReference>